<organism evidence="2 3">
    <name type="scientific">Portunus trituberculatus</name>
    <name type="common">Swimming crab</name>
    <name type="synonym">Neptunus trituberculatus</name>
    <dbReference type="NCBI Taxonomy" id="210409"/>
    <lineage>
        <taxon>Eukaryota</taxon>
        <taxon>Metazoa</taxon>
        <taxon>Ecdysozoa</taxon>
        <taxon>Arthropoda</taxon>
        <taxon>Crustacea</taxon>
        <taxon>Multicrustacea</taxon>
        <taxon>Malacostraca</taxon>
        <taxon>Eumalacostraca</taxon>
        <taxon>Eucarida</taxon>
        <taxon>Decapoda</taxon>
        <taxon>Pleocyemata</taxon>
        <taxon>Brachyura</taxon>
        <taxon>Eubrachyura</taxon>
        <taxon>Portunoidea</taxon>
        <taxon>Portunidae</taxon>
        <taxon>Portuninae</taxon>
        <taxon>Portunus</taxon>
    </lineage>
</organism>
<accession>A0A5B7JFH9</accession>
<proteinExistence type="predicted"/>
<sequence>MCELTYSCYTQPSKLYWSAHRRQSSVSKVHPIPRRQELRRHPPTYPSDHSHSRRPLFTRPAHPSRHVILLPRHARRSNVHHPYTLKGY</sequence>
<comment type="caution">
    <text evidence="2">The sequence shown here is derived from an EMBL/GenBank/DDBJ whole genome shotgun (WGS) entry which is preliminary data.</text>
</comment>
<evidence type="ECO:0000313" key="2">
    <source>
        <dbReference type="EMBL" id="MPC95510.1"/>
    </source>
</evidence>
<reference evidence="2 3" key="1">
    <citation type="submission" date="2019-05" db="EMBL/GenBank/DDBJ databases">
        <title>Another draft genome of Portunus trituberculatus and its Hox gene families provides insights of decapod evolution.</title>
        <authorList>
            <person name="Jeong J.-H."/>
            <person name="Song I."/>
            <person name="Kim S."/>
            <person name="Choi T."/>
            <person name="Kim D."/>
            <person name="Ryu S."/>
            <person name="Kim W."/>
        </authorList>
    </citation>
    <scope>NUCLEOTIDE SEQUENCE [LARGE SCALE GENOMIC DNA]</scope>
    <source>
        <tissue evidence="2">Muscle</tissue>
    </source>
</reference>
<evidence type="ECO:0000313" key="3">
    <source>
        <dbReference type="Proteomes" id="UP000324222"/>
    </source>
</evidence>
<dbReference type="Proteomes" id="UP000324222">
    <property type="component" value="Unassembled WGS sequence"/>
</dbReference>
<dbReference type="EMBL" id="VSRR010102535">
    <property type="protein sequence ID" value="MPC95510.1"/>
    <property type="molecule type" value="Genomic_DNA"/>
</dbReference>
<keyword evidence="3" id="KW-1185">Reference proteome</keyword>
<evidence type="ECO:0000256" key="1">
    <source>
        <dbReference type="SAM" id="MobiDB-lite"/>
    </source>
</evidence>
<dbReference type="AlphaFoldDB" id="A0A5B7JFH9"/>
<protein>
    <submittedName>
        <fullName evidence="2">Uncharacterized protein</fullName>
    </submittedName>
</protein>
<name>A0A5B7JFH9_PORTR</name>
<feature type="region of interest" description="Disordered" evidence="1">
    <location>
        <begin position="25"/>
        <end position="61"/>
    </location>
</feature>
<gene>
    <name evidence="2" type="ORF">E2C01_090726</name>
</gene>